<proteinExistence type="predicted"/>
<gene>
    <name evidence="2" type="ORF">SLEP1_g15946</name>
</gene>
<name>A0AAV5IP77_9ROSI</name>
<keyword evidence="1" id="KW-0175">Coiled coil</keyword>
<evidence type="ECO:0000313" key="3">
    <source>
        <dbReference type="Proteomes" id="UP001054252"/>
    </source>
</evidence>
<feature type="coiled-coil region" evidence="1">
    <location>
        <begin position="135"/>
        <end position="162"/>
    </location>
</feature>
<dbReference type="Gene3D" id="1.10.10.60">
    <property type="entry name" value="Homeodomain-like"/>
    <property type="match status" value="1"/>
</dbReference>
<evidence type="ECO:0000313" key="2">
    <source>
        <dbReference type="EMBL" id="GKV03681.1"/>
    </source>
</evidence>
<protein>
    <submittedName>
        <fullName evidence="2">Uncharacterized protein</fullName>
    </submittedName>
</protein>
<keyword evidence="3" id="KW-1185">Reference proteome</keyword>
<sequence length="282" mass="31701">MQQAEDCRAERCKDSSGKYRLPGELGGIWNLAKYDEVNQGAGSVSALTGENSLKKAGFRRMLRDVQGHCGAGNGGVANVSTGVGQGFETCIGEEASLWKIQKKKREMITKEQLSSMLGFFQSLVKQVMDHQEFLHRKLLEVIERMDKERAQKEEEWRRQETAKHDREALARAHEQAMASKRALIASYLEKITGHSINIPERTPMLLPEGEIELRNELGPAEVDANTRWPRAEVEAPVRVRRALETKFQEPGLKGFLREEVSSVMASKDYNSSAKRCKGNGRT</sequence>
<reference evidence="2 3" key="1">
    <citation type="journal article" date="2021" name="Commun. Biol.">
        <title>The genome of Shorea leprosula (Dipterocarpaceae) highlights the ecological relevance of drought in aseasonal tropical rainforests.</title>
        <authorList>
            <person name="Ng K.K.S."/>
            <person name="Kobayashi M.J."/>
            <person name="Fawcett J.A."/>
            <person name="Hatakeyama M."/>
            <person name="Paape T."/>
            <person name="Ng C.H."/>
            <person name="Ang C.C."/>
            <person name="Tnah L.H."/>
            <person name="Lee C.T."/>
            <person name="Nishiyama T."/>
            <person name="Sese J."/>
            <person name="O'Brien M.J."/>
            <person name="Copetti D."/>
            <person name="Mohd Noor M.I."/>
            <person name="Ong R.C."/>
            <person name="Putra M."/>
            <person name="Sireger I.Z."/>
            <person name="Indrioko S."/>
            <person name="Kosugi Y."/>
            <person name="Izuno A."/>
            <person name="Isagi Y."/>
            <person name="Lee S.L."/>
            <person name="Shimizu K.K."/>
        </authorList>
    </citation>
    <scope>NUCLEOTIDE SEQUENCE [LARGE SCALE GENOMIC DNA]</scope>
    <source>
        <strain evidence="2">214</strain>
    </source>
</reference>
<dbReference type="AlphaFoldDB" id="A0AAV5IP77"/>
<organism evidence="2 3">
    <name type="scientific">Rubroshorea leprosula</name>
    <dbReference type="NCBI Taxonomy" id="152421"/>
    <lineage>
        <taxon>Eukaryota</taxon>
        <taxon>Viridiplantae</taxon>
        <taxon>Streptophyta</taxon>
        <taxon>Embryophyta</taxon>
        <taxon>Tracheophyta</taxon>
        <taxon>Spermatophyta</taxon>
        <taxon>Magnoliopsida</taxon>
        <taxon>eudicotyledons</taxon>
        <taxon>Gunneridae</taxon>
        <taxon>Pentapetalae</taxon>
        <taxon>rosids</taxon>
        <taxon>malvids</taxon>
        <taxon>Malvales</taxon>
        <taxon>Dipterocarpaceae</taxon>
        <taxon>Rubroshorea</taxon>
    </lineage>
</organism>
<evidence type="ECO:0000256" key="1">
    <source>
        <dbReference type="SAM" id="Coils"/>
    </source>
</evidence>
<dbReference type="PANTHER" id="PTHR21654:SF31">
    <property type="entry name" value="OS02G0104500 PROTEIN"/>
    <property type="match status" value="1"/>
</dbReference>
<dbReference type="EMBL" id="BPVZ01000020">
    <property type="protein sequence ID" value="GKV03681.1"/>
    <property type="molecule type" value="Genomic_DNA"/>
</dbReference>
<dbReference type="Proteomes" id="UP001054252">
    <property type="component" value="Unassembled WGS sequence"/>
</dbReference>
<comment type="caution">
    <text evidence="2">The sequence shown here is derived from an EMBL/GenBank/DDBJ whole genome shotgun (WGS) entry which is preliminary data.</text>
</comment>
<accession>A0AAV5IP77</accession>
<dbReference type="PANTHER" id="PTHR21654">
    <property type="entry name" value="FI21293P1"/>
    <property type="match status" value="1"/>
</dbReference>